<dbReference type="PROSITE" id="PS51186">
    <property type="entry name" value="GNAT"/>
    <property type="match status" value="1"/>
</dbReference>
<dbReference type="EC" id="2.3.1.-" evidence="2"/>
<evidence type="ECO:0000313" key="2">
    <source>
        <dbReference type="EMBL" id="UYG53828.1"/>
    </source>
</evidence>
<evidence type="ECO:0000259" key="1">
    <source>
        <dbReference type="PROSITE" id="PS51186"/>
    </source>
</evidence>
<proteinExistence type="predicted"/>
<keyword evidence="2" id="KW-0808">Transferase</keyword>
<sequence length="158" mass="17832">MAAQFHWSRLESLTALELHEILMARVAVFVVEQNCPYQEVDDMDRQAWHLRMRLEGELAAYIRVVDPGVKYPEPSIGRVMTLPRFRGHRLGRALMAEAIRFTELQYPGAAIQIGAQVYLRRFYGSFGFDAVGEAYDEDGIPHVDMLRAAGSTPHPTGA</sequence>
<evidence type="ECO:0000313" key="3">
    <source>
        <dbReference type="Proteomes" id="UP001162800"/>
    </source>
</evidence>
<dbReference type="EMBL" id="CP106882">
    <property type="protein sequence ID" value="UYG53828.1"/>
    <property type="molecule type" value="Genomic_DNA"/>
</dbReference>
<dbReference type="Proteomes" id="UP001162800">
    <property type="component" value="Plasmid unnamed1"/>
</dbReference>
<dbReference type="GO" id="GO:0016746">
    <property type="term" value="F:acyltransferase activity"/>
    <property type="evidence" value="ECO:0007669"/>
    <property type="project" value="UniProtKB-KW"/>
</dbReference>
<dbReference type="InterPro" id="IPR016181">
    <property type="entry name" value="Acyl_CoA_acyltransferase"/>
</dbReference>
<name>A0ABY6GG48_9BURK</name>
<gene>
    <name evidence="2" type="ORF">M9799_18000</name>
</gene>
<reference evidence="2" key="1">
    <citation type="submission" date="2022-09" db="EMBL/GenBank/DDBJ databases">
        <title>The complete genome of Acidovorax sp. 5MLIR.</title>
        <authorList>
            <person name="Liu L."/>
            <person name="Yue J."/>
            <person name="Yang F."/>
            <person name="Yuan J."/>
            <person name="Li L."/>
        </authorList>
    </citation>
    <scope>NUCLEOTIDE SEQUENCE</scope>
    <source>
        <strain evidence="2">5MLIR</strain>
        <plasmid evidence="2">unnamed1</plasmid>
    </source>
</reference>
<accession>A0ABY6GG48</accession>
<dbReference type="Gene3D" id="3.40.630.30">
    <property type="match status" value="1"/>
</dbReference>
<dbReference type="CDD" id="cd04301">
    <property type="entry name" value="NAT_SF"/>
    <property type="match status" value="1"/>
</dbReference>
<keyword evidence="3" id="KW-1185">Reference proteome</keyword>
<dbReference type="Pfam" id="PF13673">
    <property type="entry name" value="Acetyltransf_10"/>
    <property type="match status" value="1"/>
</dbReference>
<dbReference type="RefSeq" id="WP_231043864.1">
    <property type="nucleotide sequence ID" value="NZ_CP106882.1"/>
</dbReference>
<organism evidence="2 3">
    <name type="scientific">Comamonas endophytica</name>
    <dbReference type="NCBI Taxonomy" id="2949090"/>
    <lineage>
        <taxon>Bacteria</taxon>
        <taxon>Pseudomonadati</taxon>
        <taxon>Pseudomonadota</taxon>
        <taxon>Betaproteobacteria</taxon>
        <taxon>Burkholderiales</taxon>
        <taxon>Comamonadaceae</taxon>
        <taxon>Comamonas</taxon>
    </lineage>
</organism>
<keyword evidence="2" id="KW-0614">Plasmid</keyword>
<dbReference type="InterPro" id="IPR000182">
    <property type="entry name" value="GNAT_dom"/>
</dbReference>
<geneLocation type="plasmid" evidence="2 3">
    <name>unnamed1</name>
</geneLocation>
<dbReference type="SUPFAM" id="SSF55729">
    <property type="entry name" value="Acyl-CoA N-acyltransferases (Nat)"/>
    <property type="match status" value="1"/>
</dbReference>
<keyword evidence="2" id="KW-0012">Acyltransferase</keyword>
<feature type="domain" description="N-acetyltransferase" evidence="1">
    <location>
        <begin position="8"/>
        <end position="150"/>
    </location>
</feature>
<protein>
    <submittedName>
        <fullName evidence="2">GNAT family N-acetyltransferase</fullName>
        <ecNumber evidence="2">2.3.1.-</ecNumber>
    </submittedName>
</protein>